<dbReference type="PANTHER" id="PTHR33677:SF3">
    <property type="entry name" value="COPPER-SENSING TRANSCRIPTIONAL REPRESSOR RICR"/>
    <property type="match status" value="1"/>
</dbReference>
<reference evidence="1" key="1">
    <citation type="journal article" date="2023" name="Int. J. Syst. Evol. Microbiol.">
        <title>Collibacillus ludicampi gen. nov., sp. nov., a new soil bacterium of the family Alicyclobacillaceae.</title>
        <authorList>
            <person name="Jojima T."/>
            <person name="Ioku Y."/>
            <person name="Fukuta Y."/>
            <person name="Shirasaka N."/>
            <person name="Matsumura Y."/>
            <person name="Mori M."/>
        </authorList>
    </citation>
    <scope>NUCLEOTIDE SEQUENCE</scope>
    <source>
        <strain evidence="1">TP075</strain>
    </source>
</reference>
<dbReference type="GO" id="GO:0046872">
    <property type="term" value="F:metal ion binding"/>
    <property type="evidence" value="ECO:0007669"/>
    <property type="project" value="InterPro"/>
</dbReference>
<dbReference type="Gene3D" id="1.20.58.1000">
    <property type="entry name" value="Metal-sensitive repressor, helix protomer"/>
    <property type="match status" value="1"/>
</dbReference>
<accession>A0AAV4LEH9</accession>
<dbReference type="GO" id="GO:0045892">
    <property type="term" value="P:negative regulation of DNA-templated transcription"/>
    <property type="evidence" value="ECO:0007669"/>
    <property type="project" value="UniProtKB-ARBA"/>
</dbReference>
<dbReference type="EMBL" id="BOQE01000001">
    <property type="protein sequence ID" value="GIM46221.1"/>
    <property type="molecule type" value="Genomic_DNA"/>
</dbReference>
<organism evidence="1 2">
    <name type="scientific">Collibacillus ludicampi</name>
    <dbReference type="NCBI Taxonomy" id="2771369"/>
    <lineage>
        <taxon>Bacteria</taxon>
        <taxon>Bacillati</taxon>
        <taxon>Bacillota</taxon>
        <taxon>Bacilli</taxon>
        <taxon>Bacillales</taxon>
        <taxon>Alicyclobacillaceae</taxon>
        <taxon>Collibacillus</taxon>
    </lineage>
</organism>
<dbReference type="InterPro" id="IPR003735">
    <property type="entry name" value="Metal_Tscrpt_repr"/>
</dbReference>
<evidence type="ECO:0000313" key="1">
    <source>
        <dbReference type="EMBL" id="GIM46221.1"/>
    </source>
</evidence>
<gene>
    <name evidence="1" type="ORF">DNHGIG_17700</name>
</gene>
<keyword evidence="2" id="KW-1185">Reference proteome</keyword>
<dbReference type="Proteomes" id="UP001057291">
    <property type="component" value="Unassembled WGS sequence"/>
</dbReference>
<dbReference type="InterPro" id="IPR038390">
    <property type="entry name" value="Metal_Tscrpt_repr_sf"/>
</dbReference>
<evidence type="ECO:0000313" key="2">
    <source>
        <dbReference type="Proteomes" id="UP001057291"/>
    </source>
</evidence>
<dbReference type="Pfam" id="PF02583">
    <property type="entry name" value="Trns_repr_metal"/>
    <property type="match status" value="1"/>
</dbReference>
<proteinExistence type="predicted"/>
<name>A0AAV4LEH9_9BACL</name>
<dbReference type="PANTHER" id="PTHR33677">
    <property type="entry name" value="TRANSCRIPTIONAL REPRESSOR FRMR-RELATED"/>
    <property type="match status" value="1"/>
</dbReference>
<protein>
    <recommendedName>
        <fullName evidence="3">Transcriptional regulator</fullName>
    </recommendedName>
</protein>
<comment type="caution">
    <text evidence="1">The sequence shown here is derived from an EMBL/GenBank/DDBJ whole genome shotgun (WGS) entry which is preliminary data.</text>
</comment>
<dbReference type="CDD" id="cd10148">
    <property type="entry name" value="CsoR-like_DUF156"/>
    <property type="match status" value="1"/>
</dbReference>
<sequence length="99" mass="11685">MAEEQKKVYLYQEHKDMLLKNLRKIEGQIRGVQKMIEDDRYCVDILTQIAAIKAATNKIGLTLLEYHTRGCVKKAIREQADEGEHYIQELMEVMRIFTR</sequence>
<dbReference type="AlphaFoldDB" id="A0AAV4LEH9"/>
<evidence type="ECO:0008006" key="3">
    <source>
        <dbReference type="Google" id="ProtNLM"/>
    </source>
</evidence>
<dbReference type="GO" id="GO:0003677">
    <property type="term" value="F:DNA binding"/>
    <property type="evidence" value="ECO:0007669"/>
    <property type="project" value="InterPro"/>
</dbReference>